<gene>
    <name evidence="2" type="ORF">PSRA_1511</name>
</gene>
<reference evidence="2 3" key="1">
    <citation type="journal article" date="2017" name="BMC Genomics">
        <title>Comparative genomic and phylogenomic analyses of the Bifidobacteriaceae family.</title>
        <authorList>
            <person name="Lugli G.A."/>
            <person name="Milani C."/>
            <person name="Turroni F."/>
            <person name="Duranti S."/>
            <person name="Mancabelli L."/>
            <person name="Mangifesta M."/>
            <person name="Ferrario C."/>
            <person name="Modesto M."/>
            <person name="Mattarelli P."/>
            <person name="Jiri K."/>
            <person name="van Sinderen D."/>
            <person name="Ventura M."/>
        </authorList>
    </citation>
    <scope>NUCLEOTIDE SEQUENCE [LARGE SCALE GENOMIC DNA]</scope>
    <source>
        <strain evidence="2 3">DSM 24742</strain>
    </source>
</reference>
<keyword evidence="3" id="KW-1185">Reference proteome</keyword>
<dbReference type="AlphaFoldDB" id="A0A261EUD8"/>
<keyword evidence="2" id="KW-0808">Transferase</keyword>
<dbReference type="OrthoDB" id="9789634at2"/>
<dbReference type="SUPFAM" id="SSF81301">
    <property type="entry name" value="Nucleotidyltransferase"/>
    <property type="match status" value="1"/>
</dbReference>
<dbReference type="GO" id="GO:0015969">
    <property type="term" value="P:guanosine tetraphosphate metabolic process"/>
    <property type="evidence" value="ECO:0007669"/>
    <property type="project" value="InterPro"/>
</dbReference>
<dbReference type="Gene3D" id="3.30.460.10">
    <property type="entry name" value="Beta Polymerase, domain 2"/>
    <property type="match status" value="1"/>
</dbReference>
<dbReference type="PANTHER" id="PTHR47837:SF1">
    <property type="entry name" value="GTP PYROPHOSPHOKINASE YJBM"/>
    <property type="match status" value="1"/>
</dbReference>
<dbReference type="InterPro" id="IPR043519">
    <property type="entry name" value="NT_sf"/>
</dbReference>
<dbReference type="InterPro" id="IPR052366">
    <property type="entry name" value="GTP_Pyrophosphokinase"/>
</dbReference>
<feature type="domain" description="RelA/SpoT" evidence="1">
    <location>
        <begin position="64"/>
        <end position="191"/>
    </location>
</feature>
<dbReference type="Gene3D" id="1.10.287.860">
    <property type="entry name" value="Nucleotidyltransferase"/>
    <property type="match status" value="1"/>
</dbReference>
<sequence>MTDFDHDIRTAGTATAAPDPRTSIYGEYATYLPQVMDMVVSRIEDFDRAVRERTGEGAYEHFNHRIKGDASMREKCDRKGLPQTPFSALHDIHDAIGCRIVCSFVDDVYALAKHIEAQPEFTVLETKDYVRRPKPNGYRSYHMIVSVETPFPDVTRSTPGHYPVEIQLRTIAMDSWAALEHQVKYKKDLGNANVQIITQELKRCADELASCDLQMQTIRNLINENR</sequence>
<dbReference type="Proteomes" id="UP000216725">
    <property type="component" value="Unassembled WGS sequence"/>
</dbReference>
<evidence type="ECO:0000313" key="3">
    <source>
        <dbReference type="Proteomes" id="UP000216725"/>
    </source>
</evidence>
<dbReference type="RefSeq" id="WP_094661308.1">
    <property type="nucleotide sequence ID" value="NZ_MWWR01000017.1"/>
</dbReference>
<evidence type="ECO:0000313" key="2">
    <source>
        <dbReference type="EMBL" id="OZG50481.1"/>
    </source>
</evidence>
<accession>A0A261EUD8</accession>
<dbReference type="Pfam" id="PF04607">
    <property type="entry name" value="RelA_SpoT"/>
    <property type="match status" value="1"/>
</dbReference>
<dbReference type="GO" id="GO:0016301">
    <property type="term" value="F:kinase activity"/>
    <property type="evidence" value="ECO:0007669"/>
    <property type="project" value="UniProtKB-KW"/>
</dbReference>
<dbReference type="PANTHER" id="PTHR47837">
    <property type="entry name" value="GTP PYROPHOSPHOKINASE YJBM"/>
    <property type="match status" value="1"/>
</dbReference>
<keyword evidence="2" id="KW-0418">Kinase</keyword>
<protein>
    <submittedName>
        <fullName evidence="2">GTP pyrophosphokinase</fullName>
    </submittedName>
</protein>
<evidence type="ECO:0000259" key="1">
    <source>
        <dbReference type="SMART" id="SM00954"/>
    </source>
</evidence>
<dbReference type="CDD" id="cd05399">
    <property type="entry name" value="NT_Rel-Spo_like"/>
    <property type="match status" value="1"/>
</dbReference>
<dbReference type="SMART" id="SM00954">
    <property type="entry name" value="RelA_SpoT"/>
    <property type="match status" value="1"/>
</dbReference>
<dbReference type="InterPro" id="IPR007685">
    <property type="entry name" value="RelA_SpoT"/>
</dbReference>
<dbReference type="EMBL" id="MWWR01000017">
    <property type="protein sequence ID" value="OZG50481.1"/>
    <property type="molecule type" value="Genomic_DNA"/>
</dbReference>
<name>A0A261EUD8_9BIFI</name>
<comment type="caution">
    <text evidence="2">The sequence shown here is derived from an EMBL/GenBank/DDBJ whole genome shotgun (WGS) entry which is preliminary data.</text>
</comment>
<proteinExistence type="predicted"/>
<organism evidence="2 3">
    <name type="scientific">Pseudoscardovia radai</name>
    <dbReference type="NCBI Taxonomy" id="987066"/>
    <lineage>
        <taxon>Bacteria</taxon>
        <taxon>Bacillati</taxon>
        <taxon>Actinomycetota</taxon>
        <taxon>Actinomycetes</taxon>
        <taxon>Bifidobacteriales</taxon>
        <taxon>Bifidobacteriaceae</taxon>
        <taxon>Pseudoscardovia</taxon>
    </lineage>
</organism>